<dbReference type="Proteomes" id="UP000603912">
    <property type="component" value="Unassembled WGS sequence"/>
</dbReference>
<dbReference type="EMBL" id="BMES01000001">
    <property type="protein sequence ID" value="GGH07807.1"/>
    <property type="molecule type" value="Genomic_DNA"/>
</dbReference>
<evidence type="ECO:0000259" key="1">
    <source>
        <dbReference type="SMART" id="SM00471"/>
    </source>
</evidence>
<proteinExistence type="predicted"/>
<dbReference type="InterPro" id="IPR052194">
    <property type="entry name" value="MESH1"/>
</dbReference>
<organism evidence="2 3">
    <name type="scientific">Alsobacter metallidurans</name>
    <dbReference type="NCBI Taxonomy" id="340221"/>
    <lineage>
        <taxon>Bacteria</taxon>
        <taxon>Pseudomonadati</taxon>
        <taxon>Pseudomonadota</taxon>
        <taxon>Alphaproteobacteria</taxon>
        <taxon>Hyphomicrobiales</taxon>
        <taxon>Alsobacteraceae</taxon>
        <taxon>Alsobacter</taxon>
    </lineage>
</organism>
<dbReference type="PANTHER" id="PTHR46246:SF1">
    <property type="entry name" value="GUANOSINE-3',5'-BIS(DIPHOSPHATE) 3'-PYROPHOSPHOHYDROLASE MESH1"/>
    <property type="match status" value="1"/>
</dbReference>
<reference evidence="2" key="1">
    <citation type="journal article" date="2014" name="Int. J. Syst. Evol. Microbiol.">
        <title>Complete genome sequence of Corynebacterium casei LMG S-19264T (=DSM 44701T), isolated from a smear-ripened cheese.</title>
        <authorList>
            <consortium name="US DOE Joint Genome Institute (JGI-PGF)"/>
            <person name="Walter F."/>
            <person name="Albersmeier A."/>
            <person name="Kalinowski J."/>
            <person name="Ruckert C."/>
        </authorList>
    </citation>
    <scope>NUCLEOTIDE SEQUENCE</scope>
    <source>
        <strain evidence="2">CGMCC 1.12214</strain>
    </source>
</reference>
<evidence type="ECO:0000313" key="3">
    <source>
        <dbReference type="Proteomes" id="UP000603912"/>
    </source>
</evidence>
<dbReference type="InterPro" id="IPR003607">
    <property type="entry name" value="HD/PDEase_dom"/>
</dbReference>
<dbReference type="SMART" id="SM00471">
    <property type="entry name" value="HDc"/>
    <property type="match status" value="1"/>
</dbReference>
<dbReference type="Gene3D" id="1.10.3210.10">
    <property type="entry name" value="Hypothetical protein af1432"/>
    <property type="match status" value="1"/>
</dbReference>
<dbReference type="Pfam" id="PF13328">
    <property type="entry name" value="HD_4"/>
    <property type="match status" value="1"/>
</dbReference>
<dbReference type="PANTHER" id="PTHR46246">
    <property type="entry name" value="GUANOSINE-3',5'-BIS(DIPHOSPHATE) 3'-PYROPHOSPHOHYDROLASE MESH1"/>
    <property type="match status" value="1"/>
</dbReference>
<comment type="caution">
    <text evidence="2">The sequence shown here is derived from an EMBL/GenBank/DDBJ whole genome shotgun (WGS) entry which is preliminary data.</text>
</comment>
<dbReference type="SUPFAM" id="SSF109604">
    <property type="entry name" value="HD-domain/PDEase-like"/>
    <property type="match status" value="1"/>
</dbReference>
<sequence length="217" mass="23764">MAFDGRVTRIETAGIACNLDDGAYLIPMDFRTPDVGRIMLAMARVISWHDGQRRKGEANEPYAVHLCHVAQLVAEAGGDTDMIIAALCHDAIEDANVSRDTLEMLFGEGVASLVVELTDDKTLPKDARKQAQIDNAPKKSPRAAVLKLCDKISNVSAVGSSPPKDWSSERRAAYVEWAEAVVARLPEPDADTAHARAFLEREFEDVCRVALHKVELL</sequence>
<feature type="domain" description="HD/PDEase" evidence="1">
    <location>
        <begin position="58"/>
        <end position="164"/>
    </location>
</feature>
<protein>
    <recommendedName>
        <fullName evidence="1">HD/PDEase domain-containing protein</fullName>
    </recommendedName>
</protein>
<dbReference type="AlphaFoldDB" id="A0A917I2T4"/>
<dbReference type="GO" id="GO:0008893">
    <property type="term" value="F:guanosine-3',5'-bis(diphosphate) 3'-diphosphatase activity"/>
    <property type="evidence" value="ECO:0007669"/>
    <property type="project" value="TreeGrafter"/>
</dbReference>
<accession>A0A917I2T4</accession>
<name>A0A917I2T4_9HYPH</name>
<reference evidence="2" key="2">
    <citation type="submission" date="2020-09" db="EMBL/GenBank/DDBJ databases">
        <authorList>
            <person name="Sun Q."/>
            <person name="Zhou Y."/>
        </authorList>
    </citation>
    <scope>NUCLEOTIDE SEQUENCE</scope>
    <source>
        <strain evidence="2">CGMCC 1.12214</strain>
    </source>
</reference>
<gene>
    <name evidence="2" type="ORF">GCM10007036_02930</name>
</gene>
<keyword evidence="3" id="KW-1185">Reference proteome</keyword>
<evidence type="ECO:0000313" key="2">
    <source>
        <dbReference type="EMBL" id="GGH07807.1"/>
    </source>
</evidence>